<proteinExistence type="predicted"/>
<reference evidence="2" key="1">
    <citation type="submission" date="2016-02" db="EMBL/GenBank/DDBJ databases">
        <authorList>
            <person name="Mitreva M."/>
            <person name="Pepin K.H."/>
            <person name="Mihindukulasuriya K.A."/>
            <person name="Fulton R."/>
            <person name="Fronick C."/>
            <person name="O'Laughlin M."/>
            <person name="Miner T."/>
            <person name="Herter B."/>
            <person name="Rosa B.A."/>
            <person name="Cordes M."/>
            <person name="Tomlinson C."/>
            <person name="Wollam A."/>
            <person name="Palsikar V.B."/>
            <person name="Mardis E.R."/>
            <person name="Wilson R.K."/>
        </authorList>
    </citation>
    <scope>NUCLEOTIDE SEQUENCE [LARGE SCALE GENOMIC DNA]</scope>
    <source>
        <strain evidence="2">DSM 22607</strain>
    </source>
</reference>
<evidence type="ECO:0000313" key="2">
    <source>
        <dbReference type="Proteomes" id="UP000070366"/>
    </source>
</evidence>
<dbReference type="STRING" id="626937.HMPREF3293_03150"/>
<keyword evidence="2" id="KW-1185">Reference proteome</keyword>
<comment type="caution">
    <text evidence="1">The sequence shown here is derived from an EMBL/GenBank/DDBJ whole genome shotgun (WGS) entry which is preliminary data.</text>
</comment>
<sequence length="46" mass="5079">MRKRGSDPHESAVLDVSTKQADCNAYPAAAMRIARRANKKRMAACM</sequence>
<dbReference type="Proteomes" id="UP000070366">
    <property type="component" value="Unassembled WGS sequence"/>
</dbReference>
<protein>
    <submittedName>
        <fullName evidence="1">Uncharacterized protein</fullName>
    </submittedName>
</protein>
<dbReference type="AlphaFoldDB" id="A0A136Q083"/>
<organism evidence="1 2">
    <name type="scientific">Christensenella minuta</name>
    <dbReference type="NCBI Taxonomy" id="626937"/>
    <lineage>
        <taxon>Bacteria</taxon>
        <taxon>Bacillati</taxon>
        <taxon>Bacillota</taxon>
        <taxon>Clostridia</taxon>
        <taxon>Christensenellales</taxon>
        <taxon>Christensenellaceae</taxon>
        <taxon>Christensenella</taxon>
    </lineage>
</organism>
<gene>
    <name evidence="1" type="ORF">HMPREF3293_03150</name>
</gene>
<accession>A0A136Q083</accession>
<name>A0A136Q083_9FIRM</name>
<evidence type="ECO:0000313" key="1">
    <source>
        <dbReference type="EMBL" id="KXK64102.1"/>
    </source>
</evidence>
<dbReference type="EMBL" id="LSZW01000067">
    <property type="protein sequence ID" value="KXK64102.1"/>
    <property type="molecule type" value="Genomic_DNA"/>
</dbReference>